<dbReference type="SUPFAM" id="SSF52540">
    <property type="entry name" value="P-loop containing nucleoside triphosphate hydrolases"/>
    <property type="match status" value="1"/>
</dbReference>
<dbReference type="PANTHER" id="PTHR15723">
    <property type="entry name" value="CARBOHYDRATE SULFOTRANSFERASE 15"/>
    <property type="match status" value="1"/>
</dbReference>
<evidence type="ECO:0008006" key="4">
    <source>
        <dbReference type="Google" id="ProtNLM"/>
    </source>
</evidence>
<accession>A0A8J5XVT6</accession>
<dbReference type="Gene3D" id="3.40.50.300">
    <property type="entry name" value="P-loop containing nucleotide triphosphate hydrolases"/>
    <property type="match status" value="1"/>
</dbReference>
<dbReference type="InterPro" id="IPR027417">
    <property type="entry name" value="P-loop_NTPase"/>
</dbReference>
<sequence>MAGVLLLVGVCAPPGVWEYDAAWAARHPTDHDAIARAVAPDIFSPPPLGVPLGGPAFNASFANPCWHEEGTRKLRCLPAFYLIGGFQCAVHDLGRRIALSADAVTPANMFHAFWSSGAGFGGDWGRFVRLMDKAVPRIQRQPRSALAFIANPAMLAFTWAEHARVHDSFARTVGACWKRCRKELQPSEVAELCKDKKYKLDHCLRLAYEQDPASAVGPAGVEFTLPQLMRRAHGANVKLVALLRNPADRLWSAFFSYGQFRGKYGDGEAGVAAYFAEQSAAFARCASRYDRRTCALRLESLGQAWQDIFYHCDQLIKSMYSVFVHEWQLAFGPARLLLVRSEEYMNVQTTGAALGKVLRFVGLPSDDAAVSALIAGRVKSGASRGTRATHARSWTMSVELRARIDAFYAPFNDHLAELSGDDAYRRWPVHMPATTPDGSPHR</sequence>
<organism evidence="2 3">
    <name type="scientific">Diacronema lutheri</name>
    <name type="common">Unicellular marine alga</name>
    <name type="synonym">Monochrysis lutheri</name>
    <dbReference type="NCBI Taxonomy" id="2081491"/>
    <lineage>
        <taxon>Eukaryota</taxon>
        <taxon>Haptista</taxon>
        <taxon>Haptophyta</taxon>
        <taxon>Pavlovophyceae</taxon>
        <taxon>Pavlovales</taxon>
        <taxon>Pavlovaceae</taxon>
        <taxon>Diacronema</taxon>
    </lineage>
</organism>
<name>A0A8J5XVT6_DIALT</name>
<dbReference type="GO" id="GO:0019319">
    <property type="term" value="P:hexose biosynthetic process"/>
    <property type="evidence" value="ECO:0007669"/>
    <property type="project" value="TreeGrafter"/>
</dbReference>
<dbReference type="EMBL" id="JAGTXO010000003">
    <property type="protein sequence ID" value="KAG8468870.1"/>
    <property type="molecule type" value="Genomic_DNA"/>
</dbReference>
<gene>
    <name evidence="2" type="ORF">KFE25_007388</name>
</gene>
<dbReference type="InterPro" id="IPR052654">
    <property type="entry name" value="CS_Sulfotransferase"/>
</dbReference>
<evidence type="ECO:0000313" key="2">
    <source>
        <dbReference type="EMBL" id="KAG8468870.1"/>
    </source>
</evidence>
<dbReference type="Proteomes" id="UP000751190">
    <property type="component" value="Unassembled WGS sequence"/>
</dbReference>
<dbReference type="GO" id="GO:0050659">
    <property type="term" value="F:N-acetylgalactosamine 4-sulfate 6-O-sulfotransferase activity"/>
    <property type="evidence" value="ECO:0007669"/>
    <property type="project" value="TreeGrafter"/>
</dbReference>
<feature type="chain" id="PRO_5035316654" description="Sulfotransferase" evidence="1">
    <location>
        <begin position="19"/>
        <end position="442"/>
    </location>
</feature>
<evidence type="ECO:0000313" key="3">
    <source>
        <dbReference type="Proteomes" id="UP000751190"/>
    </source>
</evidence>
<evidence type="ECO:0000256" key="1">
    <source>
        <dbReference type="SAM" id="SignalP"/>
    </source>
</evidence>
<comment type="caution">
    <text evidence="2">The sequence shown here is derived from an EMBL/GenBank/DDBJ whole genome shotgun (WGS) entry which is preliminary data.</text>
</comment>
<keyword evidence="1" id="KW-0732">Signal</keyword>
<reference evidence="2" key="1">
    <citation type="submission" date="2021-05" db="EMBL/GenBank/DDBJ databases">
        <title>The genome of the haptophyte Pavlova lutheri (Diacronema luteri, Pavlovales) - a model for lipid biosynthesis in eukaryotic algae.</title>
        <authorList>
            <person name="Hulatt C.J."/>
            <person name="Posewitz M.C."/>
        </authorList>
    </citation>
    <scope>NUCLEOTIDE SEQUENCE</scope>
    <source>
        <strain evidence="2">NIVA-4/92</strain>
    </source>
</reference>
<dbReference type="OrthoDB" id="526228at2759"/>
<protein>
    <recommendedName>
        <fullName evidence="4">Sulfotransferase</fullName>
    </recommendedName>
</protein>
<proteinExistence type="predicted"/>
<feature type="signal peptide" evidence="1">
    <location>
        <begin position="1"/>
        <end position="18"/>
    </location>
</feature>
<dbReference type="PANTHER" id="PTHR15723:SF0">
    <property type="entry name" value="CARBOHYDRATE SULFOTRANSFERASE 15"/>
    <property type="match status" value="1"/>
</dbReference>
<keyword evidence="3" id="KW-1185">Reference proteome</keyword>
<dbReference type="AlphaFoldDB" id="A0A8J5XVT6"/>